<comment type="similarity">
    <text evidence="2">Belongs to the autoinducer-2 exporter (AI-2E) (TC 2.A.86) family.</text>
</comment>
<evidence type="ECO:0000256" key="2">
    <source>
        <dbReference type="ARBA" id="ARBA00009773"/>
    </source>
</evidence>
<feature type="region of interest" description="Disordered" evidence="6">
    <location>
        <begin position="1"/>
        <end position="34"/>
    </location>
</feature>
<organism evidence="8 9">
    <name type="scientific">Posidoniimonas corsicana</name>
    <dbReference type="NCBI Taxonomy" id="1938618"/>
    <lineage>
        <taxon>Bacteria</taxon>
        <taxon>Pseudomonadati</taxon>
        <taxon>Planctomycetota</taxon>
        <taxon>Planctomycetia</taxon>
        <taxon>Pirellulales</taxon>
        <taxon>Lacipirellulaceae</taxon>
        <taxon>Posidoniimonas</taxon>
    </lineage>
</organism>
<gene>
    <name evidence="8" type="primary">tqsA_2</name>
    <name evidence="8" type="ORF">KOR34_20800</name>
</gene>
<dbReference type="PANTHER" id="PTHR21716:SF16">
    <property type="entry name" value="BLL1467 PROTEIN"/>
    <property type="match status" value="1"/>
</dbReference>
<keyword evidence="5 7" id="KW-0472">Membrane</keyword>
<sequence length="393" mass="42411">MHEDPEVAGGRETSAPVPIRRRDTAPQQPPPPELGEAQVRLVQNLRGIRICLVLLLMLAVVHMLYFARAILLPMAMAVLMSLVLKPVRKRLTNAGLPSFASAVIVFSAFTVVLLVGARLLWEPANHWLEQAPESLRNVREQLSGVEGPLGVIQEAGQELAELTAMSEKDGAVKPPVSVRVEQPALTSQLLNTTGGFVTSLGITLSLLFFLLASGDRFLEKLVQVKKSWREKWDTVLLVKEIEHKISTYLGTITLINFGLGVVIALGLWLVGMPHPLLWGGLAALLNYIPFAGLIIGSCVVFVVAASEFSTLGHALLAPAVYLIANGVEANLVTPVMLHKSVSLNPVVILVAIFLGGWCWGVGGIFLAVPCLLVAKLICESHEPLEPIAVFLGR</sequence>
<dbReference type="EMBL" id="SIHJ01000001">
    <property type="protein sequence ID" value="TWT37133.1"/>
    <property type="molecule type" value="Genomic_DNA"/>
</dbReference>
<dbReference type="Pfam" id="PF01594">
    <property type="entry name" value="AI-2E_transport"/>
    <property type="match status" value="1"/>
</dbReference>
<reference evidence="8 9" key="1">
    <citation type="submission" date="2019-02" db="EMBL/GenBank/DDBJ databases">
        <title>Deep-cultivation of Planctomycetes and their phenomic and genomic characterization uncovers novel biology.</title>
        <authorList>
            <person name="Wiegand S."/>
            <person name="Jogler M."/>
            <person name="Boedeker C."/>
            <person name="Pinto D."/>
            <person name="Vollmers J."/>
            <person name="Rivas-Marin E."/>
            <person name="Kohn T."/>
            <person name="Peeters S.H."/>
            <person name="Heuer A."/>
            <person name="Rast P."/>
            <person name="Oberbeckmann S."/>
            <person name="Bunk B."/>
            <person name="Jeske O."/>
            <person name="Meyerdierks A."/>
            <person name="Storesund J.E."/>
            <person name="Kallscheuer N."/>
            <person name="Luecker S."/>
            <person name="Lage O.M."/>
            <person name="Pohl T."/>
            <person name="Merkel B.J."/>
            <person name="Hornburger P."/>
            <person name="Mueller R.-W."/>
            <person name="Bruemmer F."/>
            <person name="Labrenz M."/>
            <person name="Spormann A.M."/>
            <person name="Op Den Camp H."/>
            <person name="Overmann J."/>
            <person name="Amann R."/>
            <person name="Jetten M.S.M."/>
            <person name="Mascher T."/>
            <person name="Medema M.H."/>
            <person name="Devos D.P."/>
            <person name="Kaster A.-K."/>
            <person name="Ovreas L."/>
            <person name="Rohde M."/>
            <person name="Galperin M.Y."/>
            <person name="Jogler C."/>
        </authorList>
    </citation>
    <scope>NUCLEOTIDE SEQUENCE [LARGE SCALE GENOMIC DNA]</scope>
    <source>
        <strain evidence="8 9">KOR34</strain>
    </source>
</reference>
<comment type="caution">
    <text evidence="8">The sequence shown here is derived from an EMBL/GenBank/DDBJ whole genome shotgun (WGS) entry which is preliminary data.</text>
</comment>
<keyword evidence="3 7" id="KW-0812">Transmembrane</keyword>
<evidence type="ECO:0000256" key="1">
    <source>
        <dbReference type="ARBA" id="ARBA00004141"/>
    </source>
</evidence>
<dbReference type="GO" id="GO:0016020">
    <property type="term" value="C:membrane"/>
    <property type="evidence" value="ECO:0007669"/>
    <property type="project" value="UniProtKB-SubCell"/>
</dbReference>
<dbReference type="Proteomes" id="UP000316714">
    <property type="component" value="Unassembled WGS sequence"/>
</dbReference>
<feature type="transmembrane region" description="Helical" evidence="7">
    <location>
        <begin position="276"/>
        <end position="303"/>
    </location>
</feature>
<evidence type="ECO:0000256" key="7">
    <source>
        <dbReference type="SAM" id="Phobius"/>
    </source>
</evidence>
<feature type="transmembrane region" description="Helical" evidence="7">
    <location>
        <begin position="193"/>
        <end position="212"/>
    </location>
</feature>
<feature type="transmembrane region" description="Helical" evidence="7">
    <location>
        <begin position="99"/>
        <end position="121"/>
    </location>
</feature>
<evidence type="ECO:0000256" key="4">
    <source>
        <dbReference type="ARBA" id="ARBA00022989"/>
    </source>
</evidence>
<keyword evidence="9" id="KW-1185">Reference proteome</keyword>
<dbReference type="InterPro" id="IPR002549">
    <property type="entry name" value="AI-2E-like"/>
</dbReference>
<dbReference type="OrthoDB" id="9799225at2"/>
<evidence type="ECO:0000313" key="8">
    <source>
        <dbReference type="EMBL" id="TWT37133.1"/>
    </source>
</evidence>
<evidence type="ECO:0000256" key="5">
    <source>
        <dbReference type="ARBA" id="ARBA00023136"/>
    </source>
</evidence>
<feature type="transmembrane region" description="Helical" evidence="7">
    <location>
        <begin position="248"/>
        <end position="270"/>
    </location>
</feature>
<feature type="transmembrane region" description="Helical" evidence="7">
    <location>
        <begin position="347"/>
        <end position="374"/>
    </location>
</feature>
<name>A0A5C5VGF1_9BACT</name>
<evidence type="ECO:0000256" key="3">
    <source>
        <dbReference type="ARBA" id="ARBA00022692"/>
    </source>
</evidence>
<feature type="transmembrane region" description="Helical" evidence="7">
    <location>
        <begin position="47"/>
        <end position="64"/>
    </location>
</feature>
<evidence type="ECO:0000256" key="6">
    <source>
        <dbReference type="SAM" id="MobiDB-lite"/>
    </source>
</evidence>
<comment type="subcellular location">
    <subcellularLocation>
        <location evidence="1">Membrane</location>
        <topology evidence="1">Multi-pass membrane protein</topology>
    </subcellularLocation>
</comment>
<keyword evidence="4 7" id="KW-1133">Transmembrane helix</keyword>
<protein>
    <submittedName>
        <fullName evidence="8">AI-2 transport protein TqsA</fullName>
    </submittedName>
</protein>
<evidence type="ECO:0000313" key="9">
    <source>
        <dbReference type="Proteomes" id="UP000316714"/>
    </source>
</evidence>
<dbReference type="AlphaFoldDB" id="A0A5C5VGF1"/>
<dbReference type="PANTHER" id="PTHR21716">
    <property type="entry name" value="TRANSMEMBRANE PROTEIN"/>
    <property type="match status" value="1"/>
</dbReference>
<accession>A0A5C5VGF1</accession>
<proteinExistence type="inferred from homology"/>
<dbReference type="GO" id="GO:0055085">
    <property type="term" value="P:transmembrane transport"/>
    <property type="evidence" value="ECO:0007669"/>
    <property type="project" value="TreeGrafter"/>
</dbReference>
<dbReference type="RefSeq" id="WP_146564487.1">
    <property type="nucleotide sequence ID" value="NZ_SIHJ01000001.1"/>
</dbReference>